<evidence type="ECO:0000256" key="1">
    <source>
        <dbReference type="SAM" id="MobiDB-lite"/>
    </source>
</evidence>
<organism evidence="2 3">
    <name type="scientific">Amycolatopsis rubida</name>
    <dbReference type="NCBI Taxonomy" id="112413"/>
    <lineage>
        <taxon>Bacteria</taxon>
        <taxon>Bacillati</taxon>
        <taxon>Actinomycetota</taxon>
        <taxon>Actinomycetes</taxon>
        <taxon>Pseudonocardiales</taxon>
        <taxon>Pseudonocardiaceae</taxon>
        <taxon>Amycolatopsis</taxon>
    </lineage>
</organism>
<reference evidence="2 3" key="1">
    <citation type="submission" date="2016-10" db="EMBL/GenBank/DDBJ databases">
        <authorList>
            <person name="de Groot N.N."/>
        </authorList>
    </citation>
    <scope>NUCLEOTIDE SEQUENCE [LARGE SCALE GENOMIC DNA]</scope>
    <source>
        <strain evidence="2 3">DSM 44637</strain>
    </source>
</reference>
<evidence type="ECO:0000313" key="2">
    <source>
        <dbReference type="EMBL" id="SFQ27839.1"/>
    </source>
</evidence>
<sequence length="305" mass="33215">MGTDAAAERGEAAIRRLRELMAVSRQWRAEHPEQVPARPGGFPSREKRRAERERLERHETAMLVYGAAGPDFPVPPESTARYVVTGELREDLLDWLPLVTSFWSADGELAELGDVTSGRAARLAEVLAAEGFGLVQDAPLDERHRMQLWVHPEDGLLAEVNATTLWQPGGSWVAESVRVHGCVEALDYELLVTGAGSAHLVHIPGMAETTRFAQVCIRSYLSRPERSLRVSLAVLRAAARPALPWPAPGISGWLGPAFLTYDDAGECAGRFRSPASEVASFAALAELPAVVHDLFGPNLMSRSRG</sequence>
<name>A0A1I5X767_9PSEU</name>
<dbReference type="EMBL" id="FOWC01000010">
    <property type="protein sequence ID" value="SFQ27839.1"/>
    <property type="molecule type" value="Genomic_DNA"/>
</dbReference>
<dbReference type="STRING" id="112413.SAMN05421854_11074"/>
<protein>
    <submittedName>
        <fullName evidence="2">Uncharacterized protein</fullName>
    </submittedName>
</protein>
<accession>A0A1I5X767</accession>
<feature type="region of interest" description="Disordered" evidence="1">
    <location>
        <begin position="28"/>
        <end position="53"/>
    </location>
</feature>
<dbReference type="Proteomes" id="UP000199137">
    <property type="component" value="Unassembled WGS sequence"/>
</dbReference>
<dbReference type="AlphaFoldDB" id="A0A1I5X767"/>
<evidence type="ECO:0000313" key="3">
    <source>
        <dbReference type="Proteomes" id="UP000199137"/>
    </source>
</evidence>
<dbReference type="RefSeq" id="WP_093575636.1">
    <property type="nucleotide sequence ID" value="NZ_FOWC01000010.1"/>
</dbReference>
<feature type="compositionally biased region" description="Basic and acidic residues" evidence="1">
    <location>
        <begin position="44"/>
        <end position="53"/>
    </location>
</feature>
<gene>
    <name evidence="2" type="ORF">SAMN05421854_11074</name>
</gene>
<proteinExistence type="predicted"/>